<proteinExistence type="predicted"/>
<reference evidence="3 4" key="1">
    <citation type="submission" date="2016-11" db="EMBL/GenBank/DDBJ databases">
        <title>Actinomyces gypaetusis sp. nov. isolated from the vulture Gypaetus barbatus in Qinghai Tibet Plateau China.</title>
        <authorList>
            <person name="Meng X."/>
        </authorList>
    </citation>
    <scope>NUCLEOTIDE SEQUENCE [LARGE SCALE GENOMIC DNA]</scope>
    <source>
        <strain evidence="3 4">VUL4_2</strain>
    </source>
</reference>
<feature type="region of interest" description="Disordered" evidence="1">
    <location>
        <begin position="147"/>
        <end position="167"/>
    </location>
</feature>
<evidence type="ECO:0000256" key="2">
    <source>
        <dbReference type="SAM" id="Phobius"/>
    </source>
</evidence>
<dbReference type="STRING" id="1921764.BSR28_05705"/>
<evidence type="ECO:0000313" key="4">
    <source>
        <dbReference type="Proteomes" id="UP000186785"/>
    </source>
</evidence>
<dbReference type="Proteomes" id="UP000186785">
    <property type="component" value="Unassembled WGS sequence"/>
</dbReference>
<evidence type="ECO:0008006" key="5">
    <source>
        <dbReference type="Google" id="ProtNLM"/>
    </source>
</evidence>
<organism evidence="3 4">
    <name type="scientific">Boudabousia liubingyangii</name>
    <dbReference type="NCBI Taxonomy" id="1921764"/>
    <lineage>
        <taxon>Bacteria</taxon>
        <taxon>Bacillati</taxon>
        <taxon>Actinomycetota</taxon>
        <taxon>Actinomycetes</taxon>
        <taxon>Actinomycetales</taxon>
        <taxon>Actinomycetaceae</taxon>
        <taxon>Boudabousia</taxon>
    </lineage>
</organism>
<keyword evidence="2" id="KW-0472">Membrane</keyword>
<comment type="caution">
    <text evidence="3">The sequence shown here is derived from an EMBL/GenBank/DDBJ whole genome shotgun (WGS) entry which is preliminary data.</text>
</comment>
<feature type="transmembrane region" description="Helical" evidence="2">
    <location>
        <begin position="114"/>
        <end position="136"/>
    </location>
</feature>
<protein>
    <recommendedName>
        <fullName evidence="5">DUF3180 domain-containing protein</fullName>
    </recommendedName>
</protein>
<dbReference type="AlphaFoldDB" id="A0A1Q5PLP5"/>
<dbReference type="Pfam" id="PF11377">
    <property type="entry name" value="DUF3180"/>
    <property type="match status" value="1"/>
</dbReference>
<feature type="transmembrane region" description="Helical" evidence="2">
    <location>
        <begin position="75"/>
        <end position="102"/>
    </location>
</feature>
<name>A0A1Q5PLP5_9ACTO</name>
<dbReference type="EMBL" id="MQSV01000003">
    <property type="protein sequence ID" value="OKL47973.1"/>
    <property type="molecule type" value="Genomic_DNA"/>
</dbReference>
<feature type="transmembrane region" description="Helical" evidence="2">
    <location>
        <begin position="36"/>
        <end position="54"/>
    </location>
</feature>
<accession>A0A1Q5PLP5</accession>
<evidence type="ECO:0000313" key="3">
    <source>
        <dbReference type="EMBL" id="OKL47973.1"/>
    </source>
</evidence>
<gene>
    <name evidence="3" type="ORF">BSR29_05695</name>
</gene>
<evidence type="ECO:0000256" key="1">
    <source>
        <dbReference type="SAM" id="MobiDB-lite"/>
    </source>
</evidence>
<keyword evidence="4" id="KW-1185">Reference proteome</keyword>
<sequence>MRRISYPIMGLIAVLGAVGAYAGTHSLVINGKSPIIPTPILGVIFLAAAVYLWVQGRRVLKLKRGQYTEMTPTGAFKVAVMCHSSAYTSSLFIGVLGALLTYGTTRWEAETFRALTIASIYGLVGAIVLLVVALIVEHWCLLDKDNESGSETNREGNPVDFPRRATS</sequence>
<keyword evidence="2" id="KW-0812">Transmembrane</keyword>
<dbReference type="InterPro" id="IPR021517">
    <property type="entry name" value="DUF3180"/>
</dbReference>
<dbReference type="OrthoDB" id="3257239at2"/>
<keyword evidence="2" id="KW-1133">Transmembrane helix</keyword>
<dbReference type="RefSeq" id="WP_073709332.1">
    <property type="nucleotide sequence ID" value="NZ_MQSV01000003.1"/>
</dbReference>